<keyword evidence="2" id="KW-1185">Reference proteome</keyword>
<evidence type="ECO:0000313" key="1">
    <source>
        <dbReference type="EMBL" id="EGN95928.1"/>
    </source>
</evidence>
<dbReference type="EMBL" id="GL945484">
    <property type="protein sequence ID" value="EGN95928.1"/>
    <property type="molecule type" value="Genomic_DNA"/>
</dbReference>
<sequence>MDQPYDKSTYQILRPVCTQDIVVSINKFGVAVGANQVPKYRCMLPYGGFKLGKTEVVYNIPCDLEIILFDSHGSGEQQVQGPRQFDLPGGHPSKGRFSLLVGISAQEPPPIDTTMYDAKSWPEITEHHRYLPTHPQAFGLMFVLFSEVFAGVFGT</sequence>
<dbReference type="HOGENOM" id="CLU_1982925_0_0_1"/>
<dbReference type="Proteomes" id="UP000008063">
    <property type="component" value="Unassembled WGS sequence"/>
</dbReference>
<reference evidence="2" key="1">
    <citation type="journal article" date="2011" name="Science">
        <title>The plant cell wall-decomposing machinery underlies the functional diversity of forest fungi.</title>
        <authorList>
            <person name="Eastwood D.C."/>
            <person name="Floudas D."/>
            <person name="Binder M."/>
            <person name="Majcherczyk A."/>
            <person name="Schneider P."/>
            <person name="Aerts A."/>
            <person name="Asiegbu F.O."/>
            <person name="Baker S.E."/>
            <person name="Barry K."/>
            <person name="Bendiksby M."/>
            <person name="Blumentritt M."/>
            <person name="Coutinho P.M."/>
            <person name="Cullen D."/>
            <person name="de Vries R.P."/>
            <person name="Gathman A."/>
            <person name="Goodell B."/>
            <person name="Henrissat B."/>
            <person name="Ihrmark K."/>
            <person name="Kauserud H."/>
            <person name="Kohler A."/>
            <person name="LaButti K."/>
            <person name="Lapidus A."/>
            <person name="Lavin J.L."/>
            <person name="Lee Y.-H."/>
            <person name="Lindquist E."/>
            <person name="Lilly W."/>
            <person name="Lucas S."/>
            <person name="Morin E."/>
            <person name="Murat C."/>
            <person name="Oguiza J.A."/>
            <person name="Park J."/>
            <person name="Pisabarro A.G."/>
            <person name="Riley R."/>
            <person name="Rosling A."/>
            <person name="Salamov A."/>
            <person name="Schmidt O."/>
            <person name="Schmutz J."/>
            <person name="Skrede I."/>
            <person name="Stenlid J."/>
            <person name="Wiebenga A."/>
            <person name="Xie X."/>
            <person name="Kuees U."/>
            <person name="Hibbett D.S."/>
            <person name="Hoffmeister D."/>
            <person name="Hoegberg N."/>
            <person name="Martin F."/>
            <person name="Grigoriev I.V."/>
            <person name="Watkinson S.C."/>
        </authorList>
    </citation>
    <scope>NUCLEOTIDE SEQUENCE [LARGE SCALE GENOMIC DNA]</scope>
    <source>
        <strain evidence="2">strain S7.3</strain>
    </source>
</reference>
<dbReference type="InParanoid" id="F8Q5P0"/>
<proteinExistence type="predicted"/>
<accession>F8Q5P0</accession>
<protein>
    <submittedName>
        <fullName evidence="1">Uncharacterized protein</fullName>
    </submittedName>
</protein>
<evidence type="ECO:0000313" key="2">
    <source>
        <dbReference type="Proteomes" id="UP000008063"/>
    </source>
</evidence>
<name>F8Q5P0_SERL3</name>
<dbReference type="AlphaFoldDB" id="F8Q5P0"/>
<organism evidence="2">
    <name type="scientific">Serpula lacrymans var. lacrymans (strain S7.3)</name>
    <name type="common">Dry rot fungus</name>
    <dbReference type="NCBI Taxonomy" id="936435"/>
    <lineage>
        <taxon>Eukaryota</taxon>
        <taxon>Fungi</taxon>
        <taxon>Dikarya</taxon>
        <taxon>Basidiomycota</taxon>
        <taxon>Agaricomycotina</taxon>
        <taxon>Agaricomycetes</taxon>
        <taxon>Agaricomycetidae</taxon>
        <taxon>Boletales</taxon>
        <taxon>Coniophorineae</taxon>
        <taxon>Serpulaceae</taxon>
        <taxon>Serpula</taxon>
    </lineage>
</organism>
<gene>
    <name evidence="1" type="ORF">SERLA73DRAFT_154422</name>
</gene>